<gene>
    <name evidence="10" type="ORF">Anas_07072</name>
</gene>
<feature type="transmembrane region" description="Helical" evidence="8">
    <location>
        <begin position="450"/>
        <end position="473"/>
    </location>
</feature>
<sequence>MRFVCMLSLGMQLVLTMIMASVLSKVIPHYSFAKWILCRTGLMYYLHPSEEELKIAAAQEGGGGKNNNKSSGKNKNSVSQGVNNASEDPLSINIPRNISVNLEQSPINPVEVMGLRFYPDFQWLLDFSMCTAIVYSISEVFIYFVPSKEVNLSMLWCMLVIGKVLFSLTMLYFRGEDSGGEKSMVILAFFIYLLIALGILIISEEKLDLGLDSAYASFNRSASAFLKAQGLNSDGPASKVTFKILLAFMCALIGAFYTFPGLRLGRMHWDSLRFCGDRRIRRMVLHGSFLAPIIVVLLWVRPISRRYFTEMIFSGYSQPIMTSATFDVFRVMLVALVGVIRIALMPVYLQSYLDMARENIREIQKETGKISIKHFQLKVARGLEWQDLIHSRSMSDECEMNEFDDSSQYEFSSSTFATLHQAESVSEASKSLTLGLEELKKIFTTEFYRGVLGFTTWWCVFSWFLSSTFGVLYQSYFTKVE</sequence>
<accession>A0A5N5STY1</accession>
<evidence type="ECO:0000256" key="3">
    <source>
        <dbReference type="ARBA" id="ARBA00022692"/>
    </source>
</evidence>
<feature type="transmembrane region" description="Helical" evidence="8">
    <location>
        <begin position="185"/>
        <end position="203"/>
    </location>
</feature>
<feature type="transmembrane region" description="Helical" evidence="8">
    <location>
        <begin position="283"/>
        <end position="300"/>
    </location>
</feature>
<dbReference type="AlphaFoldDB" id="A0A5N5STY1"/>
<dbReference type="EMBL" id="SEYY01020043">
    <property type="protein sequence ID" value="KAB7497661.1"/>
    <property type="molecule type" value="Genomic_DNA"/>
</dbReference>
<keyword evidence="3 8" id="KW-0812">Transmembrane</keyword>
<evidence type="ECO:0000256" key="9">
    <source>
        <dbReference type="SAM" id="SignalP"/>
    </source>
</evidence>
<dbReference type="Pfam" id="PF10268">
    <property type="entry name" value="Tmemb_161AB"/>
    <property type="match status" value="1"/>
</dbReference>
<comment type="similarity">
    <text evidence="2">Belongs to the TMEM161 family.</text>
</comment>
<dbReference type="OrthoDB" id="784140at2759"/>
<comment type="caution">
    <text evidence="10">The sequence shown here is derived from an EMBL/GenBank/DDBJ whole genome shotgun (WGS) entry which is preliminary data.</text>
</comment>
<evidence type="ECO:0000313" key="10">
    <source>
        <dbReference type="EMBL" id="KAB7497661.1"/>
    </source>
</evidence>
<dbReference type="PANTHER" id="PTHR13624:SF6">
    <property type="entry name" value="EMEI"/>
    <property type="match status" value="1"/>
</dbReference>
<evidence type="ECO:0000256" key="2">
    <source>
        <dbReference type="ARBA" id="ARBA00009706"/>
    </source>
</evidence>
<evidence type="ECO:0000256" key="6">
    <source>
        <dbReference type="ARBA" id="ARBA00023180"/>
    </source>
</evidence>
<reference evidence="10 11" key="1">
    <citation type="journal article" date="2019" name="PLoS Biol.">
        <title>Sex chromosomes control vertical transmission of feminizing Wolbachia symbionts in an isopod.</title>
        <authorList>
            <person name="Becking T."/>
            <person name="Chebbi M.A."/>
            <person name="Giraud I."/>
            <person name="Moumen B."/>
            <person name="Laverre T."/>
            <person name="Caubet Y."/>
            <person name="Peccoud J."/>
            <person name="Gilbert C."/>
            <person name="Cordaux R."/>
        </authorList>
    </citation>
    <scope>NUCLEOTIDE SEQUENCE [LARGE SCALE GENOMIC DNA]</scope>
    <source>
        <strain evidence="10">ANa2</strain>
        <tissue evidence="10">Whole body excluding digestive tract and cuticle</tissue>
    </source>
</reference>
<keyword evidence="6" id="KW-0325">Glycoprotein</keyword>
<dbReference type="InterPro" id="IPR019395">
    <property type="entry name" value="Transmembrane_161A/B"/>
</dbReference>
<keyword evidence="9" id="KW-0732">Signal</keyword>
<feature type="transmembrane region" description="Helical" evidence="8">
    <location>
        <begin position="123"/>
        <end position="146"/>
    </location>
</feature>
<evidence type="ECO:0000256" key="7">
    <source>
        <dbReference type="SAM" id="MobiDB-lite"/>
    </source>
</evidence>
<feature type="compositionally biased region" description="Low complexity" evidence="7">
    <location>
        <begin position="66"/>
        <end position="77"/>
    </location>
</feature>
<dbReference type="PANTHER" id="PTHR13624">
    <property type="entry name" value="RE42071P"/>
    <property type="match status" value="1"/>
</dbReference>
<evidence type="ECO:0000256" key="1">
    <source>
        <dbReference type="ARBA" id="ARBA00004141"/>
    </source>
</evidence>
<feature type="region of interest" description="Disordered" evidence="7">
    <location>
        <begin position="60"/>
        <end position="88"/>
    </location>
</feature>
<name>A0A5N5STY1_9CRUS</name>
<evidence type="ECO:0000313" key="11">
    <source>
        <dbReference type="Proteomes" id="UP000326759"/>
    </source>
</evidence>
<dbReference type="GO" id="GO:0016020">
    <property type="term" value="C:membrane"/>
    <property type="evidence" value="ECO:0007669"/>
    <property type="project" value="UniProtKB-SubCell"/>
</dbReference>
<evidence type="ECO:0000256" key="5">
    <source>
        <dbReference type="ARBA" id="ARBA00023136"/>
    </source>
</evidence>
<feature type="transmembrane region" description="Helical" evidence="8">
    <location>
        <begin position="240"/>
        <end position="262"/>
    </location>
</feature>
<keyword evidence="5 8" id="KW-0472">Membrane</keyword>
<keyword evidence="11" id="KW-1185">Reference proteome</keyword>
<dbReference type="Proteomes" id="UP000326759">
    <property type="component" value="Unassembled WGS sequence"/>
</dbReference>
<comment type="subcellular location">
    <subcellularLocation>
        <location evidence="1">Membrane</location>
        <topology evidence="1">Multi-pass membrane protein</topology>
    </subcellularLocation>
</comment>
<protein>
    <submittedName>
        <fullName evidence="10">Transmembrane protein</fullName>
    </submittedName>
</protein>
<evidence type="ECO:0000256" key="8">
    <source>
        <dbReference type="SAM" id="Phobius"/>
    </source>
</evidence>
<feature type="chain" id="PRO_5024458799" evidence="9">
    <location>
        <begin position="25"/>
        <end position="481"/>
    </location>
</feature>
<organism evidence="10 11">
    <name type="scientific">Armadillidium nasatum</name>
    <dbReference type="NCBI Taxonomy" id="96803"/>
    <lineage>
        <taxon>Eukaryota</taxon>
        <taxon>Metazoa</taxon>
        <taxon>Ecdysozoa</taxon>
        <taxon>Arthropoda</taxon>
        <taxon>Crustacea</taxon>
        <taxon>Multicrustacea</taxon>
        <taxon>Malacostraca</taxon>
        <taxon>Eumalacostraca</taxon>
        <taxon>Peracarida</taxon>
        <taxon>Isopoda</taxon>
        <taxon>Oniscidea</taxon>
        <taxon>Crinocheta</taxon>
        <taxon>Armadillidiidae</taxon>
        <taxon>Armadillidium</taxon>
    </lineage>
</organism>
<feature type="transmembrane region" description="Helical" evidence="8">
    <location>
        <begin position="152"/>
        <end position="173"/>
    </location>
</feature>
<evidence type="ECO:0000256" key="4">
    <source>
        <dbReference type="ARBA" id="ARBA00022989"/>
    </source>
</evidence>
<feature type="signal peptide" evidence="9">
    <location>
        <begin position="1"/>
        <end position="24"/>
    </location>
</feature>
<feature type="transmembrane region" description="Helical" evidence="8">
    <location>
        <begin position="328"/>
        <end position="349"/>
    </location>
</feature>
<proteinExistence type="inferred from homology"/>
<keyword evidence="4 8" id="KW-1133">Transmembrane helix</keyword>